<dbReference type="PANTHER" id="PTHR30055">
    <property type="entry name" value="HTH-TYPE TRANSCRIPTIONAL REGULATOR RUTR"/>
    <property type="match status" value="1"/>
</dbReference>
<evidence type="ECO:0000313" key="7">
    <source>
        <dbReference type="Proteomes" id="UP000595231"/>
    </source>
</evidence>
<dbReference type="Proteomes" id="UP000595231">
    <property type="component" value="Chromosome"/>
</dbReference>
<proteinExistence type="predicted"/>
<dbReference type="GO" id="GO:0003700">
    <property type="term" value="F:DNA-binding transcription factor activity"/>
    <property type="evidence" value="ECO:0007669"/>
    <property type="project" value="TreeGrafter"/>
</dbReference>
<dbReference type="PROSITE" id="PS00356">
    <property type="entry name" value="HTH_LACI_1"/>
    <property type="match status" value="1"/>
</dbReference>
<gene>
    <name evidence="6" type="ORF">I6I07_26060</name>
</gene>
<dbReference type="SUPFAM" id="SSF46689">
    <property type="entry name" value="Homeodomain-like"/>
    <property type="match status" value="1"/>
</dbReference>
<dbReference type="Gene3D" id="1.10.357.10">
    <property type="entry name" value="Tetracycline Repressor, domain 2"/>
    <property type="match status" value="1"/>
</dbReference>
<dbReference type="PANTHER" id="PTHR30055:SF234">
    <property type="entry name" value="HTH-TYPE TRANSCRIPTIONAL REGULATOR BETI"/>
    <property type="match status" value="1"/>
</dbReference>
<reference evidence="6 7" key="1">
    <citation type="submission" date="2020-12" db="EMBL/GenBank/DDBJ databases">
        <title>FDA dAtabase for Regulatory Grade micrObial Sequences (FDA-ARGOS): Supporting development and validation of Infectious Disease Dx tests.</title>
        <authorList>
            <person name="Sproer C."/>
            <person name="Gronow S."/>
            <person name="Severitt S."/>
            <person name="Schroder I."/>
            <person name="Tallon L."/>
            <person name="Sadzewicz L."/>
            <person name="Zhao X."/>
            <person name="Boylan J."/>
            <person name="Ott S."/>
            <person name="Bowen H."/>
            <person name="Vavikolanu K."/>
            <person name="Mehta A."/>
            <person name="Aluvathingal J."/>
            <person name="Nadendla S."/>
            <person name="Lowell S."/>
            <person name="Myers T."/>
            <person name="Yan Y."/>
            <person name="Sichtig H."/>
        </authorList>
    </citation>
    <scope>NUCLEOTIDE SEQUENCE [LARGE SCALE GENOMIC DNA]</scope>
    <source>
        <strain evidence="6 7">FDAARGOS_1050</strain>
    </source>
</reference>
<keyword evidence="2 4" id="KW-0238">DNA-binding</keyword>
<dbReference type="InterPro" id="IPR001647">
    <property type="entry name" value="HTH_TetR"/>
</dbReference>
<evidence type="ECO:0000256" key="4">
    <source>
        <dbReference type="PROSITE-ProRule" id="PRU00335"/>
    </source>
</evidence>
<evidence type="ECO:0000313" key="6">
    <source>
        <dbReference type="EMBL" id="QQB34037.1"/>
    </source>
</evidence>
<dbReference type="InterPro" id="IPR050109">
    <property type="entry name" value="HTH-type_TetR-like_transc_reg"/>
</dbReference>
<evidence type="ECO:0000256" key="3">
    <source>
        <dbReference type="ARBA" id="ARBA00023163"/>
    </source>
</evidence>
<dbReference type="RefSeq" id="WP_198484304.1">
    <property type="nucleotide sequence ID" value="NZ_CP065997.1"/>
</dbReference>
<dbReference type="AlphaFoldDB" id="A0A7T4B1M8"/>
<protein>
    <submittedName>
        <fullName evidence="6">TetR/AcrR family transcriptional regulator</fullName>
    </submittedName>
</protein>
<dbReference type="SUPFAM" id="SSF48498">
    <property type="entry name" value="Tetracyclin repressor-like, C-terminal domain"/>
    <property type="match status" value="1"/>
</dbReference>
<feature type="domain" description="HTH tetR-type" evidence="5">
    <location>
        <begin position="4"/>
        <end position="62"/>
    </location>
</feature>
<evidence type="ECO:0000256" key="2">
    <source>
        <dbReference type="ARBA" id="ARBA00023125"/>
    </source>
</evidence>
<sequence length="198" mass="22055">MSEDAGHERLLIALAQAMVDQPRATLQELAKAVGVSKATLYRFCQTRDQLVTRLMTHSAQVMKQTLADSRLDAAPTREALRNLIEQHLAHKELTVFLMYNWKPDMEMQPDIMQSWSGYQETLDAFFLRGQREGVFRVDITAAALTELLITVITSMVDAERRGRIARLGIATVAEQMLLHGISAEPAALPPQAVATGRP</sequence>
<feature type="DNA-binding region" description="H-T-H motif" evidence="4">
    <location>
        <begin position="25"/>
        <end position="44"/>
    </location>
</feature>
<dbReference type="PROSITE" id="PS50977">
    <property type="entry name" value="HTH_TETR_2"/>
    <property type="match status" value="1"/>
</dbReference>
<evidence type="ECO:0000259" key="5">
    <source>
        <dbReference type="PROSITE" id="PS50977"/>
    </source>
</evidence>
<dbReference type="GO" id="GO:0000976">
    <property type="term" value="F:transcription cis-regulatory region binding"/>
    <property type="evidence" value="ECO:0007669"/>
    <property type="project" value="TreeGrafter"/>
</dbReference>
<evidence type="ECO:0000256" key="1">
    <source>
        <dbReference type="ARBA" id="ARBA00023015"/>
    </source>
</evidence>
<keyword evidence="1" id="KW-0805">Transcription regulation</keyword>
<dbReference type="EMBL" id="CP065997">
    <property type="protein sequence ID" value="QQB34037.1"/>
    <property type="molecule type" value="Genomic_DNA"/>
</dbReference>
<organism evidence="6 7">
    <name type="scientific">Achromobacter deleyi</name>
    <dbReference type="NCBI Taxonomy" id="1353891"/>
    <lineage>
        <taxon>Bacteria</taxon>
        <taxon>Pseudomonadati</taxon>
        <taxon>Pseudomonadota</taxon>
        <taxon>Betaproteobacteria</taxon>
        <taxon>Burkholderiales</taxon>
        <taxon>Alcaligenaceae</taxon>
        <taxon>Achromobacter</taxon>
    </lineage>
</organism>
<keyword evidence="3" id="KW-0804">Transcription</keyword>
<dbReference type="InterPro" id="IPR036271">
    <property type="entry name" value="Tet_transcr_reg_TetR-rel_C_sf"/>
</dbReference>
<dbReference type="InterPro" id="IPR009057">
    <property type="entry name" value="Homeodomain-like_sf"/>
</dbReference>
<accession>A0A7T4B1M8</accession>
<name>A0A7T4B1M8_9BURK</name>